<comment type="similarity">
    <text evidence="2">Belongs to the frataxin family.</text>
</comment>
<accession>A0AAJ7UBL8</accession>
<evidence type="ECO:0000256" key="16">
    <source>
        <dbReference type="ARBA" id="ARBA00047990"/>
    </source>
</evidence>
<dbReference type="PROSITE" id="PS01344">
    <property type="entry name" value="FRATAXIN_1"/>
    <property type="match status" value="1"/>
</dbReference>
<evidence type="ECO:0000256" key="1">
    <source>
        <dbReference type="ARBA" id="ARBA00004173"/>
    </source>
</evidence>
<dbReference type="GO" id="GO:0008198">
    <property type="term" value="F:ferrous iron binding"/>
    <property type="evidence" value="ECO:0007669"/>
    <property type="project" value="TreeGrafter"/>
</dbReference>
<keyword evidence="12" id="KW-0496">Mitochondrion</keyword>
<evidence type="ECO:0000256" key="9">
    <source>
        <dbReference type="ARBA" id="ARBA00023002"/>
    </source>
</evidence>
<proteinExistence type="inferred from homology"/>
<dbReference type="GO" id="GO:0008199">
    <property type="term" value="F:ferric iron binding"/>
    <property type="evidence" value="ECO:0007669"/>
    <property type="project" value="InterPro"/>
</dbReference>
<keyword evidence="9" id="KW-0560">Oxidoreductase</keyword>
<dbReference type="Gene3D" id="3.30.920.10">
    <property type="entry name" value="Frataxin/CyaY"/>
    <property type="match status" value="1"/>
</dbReference>
<dbReference type="SMART" id="SM01219">
    <property type="entry name" value="Frataxin_Cyay"/>
    <property type="match status" value="1"/>
</dbReference>
<dbReference type="RefSeq" id="XP_032831827.1">
    <property type="nucleotide sequence ID" value="XM_032975936.1"/>
</dbReference>
<dbReference type="KEGG" id="pmrn:116955012"/>
<dbReference type="GO" id="GO:0006783">
    <property type="term" value="P:heme biosynthetic process"/>
    <property type="evidence" value="ECO:0007669"/>
    <property type="project" value="UniProtKB-KW"/>
</dbReference>
<evidence type="ECO:0000256" key="11">
    <source>
        <dbReference type="ARBA" id="ARBA00023065"/>
    </source>
</evidence>
<keyword evidence="17" id="KW-1185">Reference proteome</keyword>
<comment type="subcellular location">
    <subcellularLocation>
        <location evidence="1">Mitochondrion</location>
    </subcellularLocation>
</comment>
<evidence type="ECO:0000256" key="8">
    <source>
        <dbReference type="ARBA" id="ARBA00022946"/>
    </source>
</evidence>
<dbReference type="PRINTS" id="PR00904">
    <property type="entry name" value="FRATAXIN"/>
</dbReference>
<evidence type="ECO:0000256" key="10">
    <source>
        <dbReference type="ARBA" id="ARBA00023004"/>
    </source>
</evidence>
<dbReference type="Proteomes" id="UP001318040">
    <property type="component" value="Chromosome 57"/>
</dbReference>
<organism evidence="17 18">
    <name type="scientific">Petromyzon marinus</name>
    <name type="common">Sea lamprey</name>
    <dbReference type="NCBI Taxonomy" id="7757"/>
    <lineage>
        <taxon>Eukaryota</taxon>
        <taxon>Metazoa</taxon>
        <taxon>Chordata</taxon>
        <taxon>Craniata</taxon>
        <taxon>Vertebrata</taxon>
        <taxon>Cyclostomata</taxon>
        <taxon>Hyperoartia</taxon>
        <taxon>Petromyzontiformes</taxon>
        <taxon>Petromyzontidae</taxon>
        <taxon>Petromyzon</taxon>
    </lineage>
</organism>
<dbReference type="CTD" id="2395"/>
<evidence type="ECO:0000256" key="15">
    <source>
        <dbReference type="ARBA" id="ARBA00046911"/>
    </source>
</evidence>
<protein>
    <recommendedName>
        <fullName evidence="4">Frataxin, mitochondrial</fullName>
        <ecNumber evidence="3">1.16.3.1</ecNumber>
    </recommendedName>
</protein>
<dbReference type="GO" id="GO:0016226">
    <property type="term" value="P:iron-sulfur cluster assembly"/>
    <property type="evidence" value="ECO:0007669"/>
    <property type="project" value="InterPro"/>
</dbReference>
<dbReference type="Pfam" id="PF01491">
    <property type="entry name" value="Frataxin_Cyay"/>
    <property type="match status" value="1"/>
</dbReference>
<keyword evidence="10" id="KW-0408">Iron</keyword>
<evidence type="ECO:0000256" key="14">
    <source>
        <dbReference type="ARBA" id="ARBA00045532"/>
    </source>
</evidence>
<dbReference type="FunFam" id="3.30.920.10:FF:000002">
    <property type="entry name" value="Frataxin, mitochondrial"/>
    <property type="match status" value="1"/>
</dbReference>
<sequence length="193" mass="20849">MMMMVVVGTMMSSRLLSRCGRWALRVPAAPRFATATAAARPSDRPGTALLQSASRPCPARSRRLASGTVAMGEAAYERLADGTLDALHDFFDELGDAPSSPQDYDVAYATGVLTVKLGRGLGTYVLNKQTPNKQIWLSSPFSGPKRYDWTGDCWIYAHDGTSLHVLLSQELSSVLHSPFDLTALPYAGGKLPE</sequence>
<evidence type="ECO:0000313" key="17">
    <source>
        <dbReference type="Proteomes" id="UP001318040"/>
    </source>
</evidence>
<dbReference type="GO" id="GO:0051537">
    <property type="term" value="F:2 iron, 2 sulfur cluster binding"/>
    <property type="evidence" value="ECO:0007669"/>
    <property type="project" value="TreeGrafter"/>
</dbReference>
<dbReference type="PANTHER" id="PTHR16821:SF2">
    <property type="entry name" value="FRATAXIN, MITOCHONDRIAL"/>
    <property type="match status" value="1"/>
</dbReference>
<dbReference type="NCBIfam" id="TIGR03422">
    <property type="entry name" value="mito_frataxin"/>
    <property type="match status" value="1"/>
</dbReference>
<dbReference type="CDD" id="cd00503">
    <property type="entry name" value="Frataxin"/>
    <property type="match status" value="1"/>
</dbReference>
<comment type="subunit">
    <text evidence="15">Interacts with ACO1. Interacts with ISCU (cytoplasmic form).</text>
</comment>
<dbReference type="PROSITE" id="PS50810">
    <property type="entry name" value="FRATAXIN_2"/>
    <property type="match status" value="1"/>
</dbReference>
<dbReference type="InterPro" id="IPR002908">
    <property type="entry name" value="Frataxin/CyaY"/>
</dbReference>
<gene>
    <name evidence="18" type="primary">FXN</name>
</gene>
<keyword evidence="11" id="KW-0406">Ion transport</keyword>
<dbReference type="GO" id="GO:0034986">
    <property type="term" value="F:iron chaperone activity"/>
    <property type="evidence" value="ECO:0007669"/>
    <property type="project" value="TreeGrafter"/>
</dbReference>
<dbReference type="InterPro" id="IPR036524">
    <property type="entry name" value="Frataxin/CyaY_sf"/>
</dbReference>
<evidence type="ECO:0000256" key="13">
    <source>
        <dbReference type="ARBA" id="ARBA00023133"/>
    </source>
</evidence>
<dbReference type="NCBIfam" id="TIGR03421">
    <property type="entry name" value="FeS_CyaY"/>
    <property type="match status" value="1"/>
</dbReference>
<dbReference type="SUPFAM" id="SSF55387">
    <property type="entry name" value="Frataxin/Nqo15-like"/>
    <property type="match status" value="1"/>
</dbReference>
<dbReference type="InterPro" id="IPR017789">
    <property type="entry name" value="Frataxin"/>
</dbReference>
<dbReference type="InterPro" id="IPR020895">
    <property type="entry name" value="Frataxin_CS"/>
</dbReference>
<keyword evidence="8" id="KW-0809">Transit peptide</keyword>
<comment type="function">
    <text evidence="14">Modulates the RNA-binding activity of ACO1. May be involved in the cytoplasmic iron-sulfur protein biogenesis. May contribute to oxidative stress resistance and overall cell survival.</text>
</comment>
<evidence type="ECO:0000313" key="18">
    <source>
        <dbReference type="RefSeq" id="XP_032831827.1"/>
    </source>
</evidence>
<evidence type="ECO:0000256" key="4">
    <source>
        <dbReference type="ARBA" id="ARBA00014720"/>
    </source>
</evidence>
<comment type="catalytic activity">
    <reaction evidence="16">
        <text>4 Fe(2+) + O2 + 4 H(+) = 4 Fe(3+) + 2 H2O</text>
        <dbReference type="Rhea" id="RHEA:11148"/>
        <dbReference type="ChEBI" id="CHEBI:15377"/>
        <dbReference type="ChEBI" id="CHEBI:15378"/>
        <dbReference type="ChEBI" id="CHEBI:15379"/>
        <dbReference type="ChEBI" id="CHEBI:29033"/>
        <dbReference type="ChEBI" id="CHEBI:29034"/>
        <dbReference type="EC" id="1.16.3.1"/>
    </reaction>
</comment>
<evidence type="ECO:0000256" key="7">
    <source>
        <dbReference type="ARBA" id="ARBA00022496"/>
    </source>
</evidence>
<dbReference type="GO" id="GO:0006826">
    <property type="term" value="P:iron ion transport"/>
    <property type="evidence" value="ECO:0007669"/>
    <property type="project" value="UniProtKB-KW"/>
</dbReference>
<keyword evidence="5" id="KW-0409">Iron storage</keyword>
<evidence type="ECO:0000256" key="2">
    <source>
        <dbReference type="ARBA" id="ARBA00008183"/>
    </source>
</evidence>
<dbReference type="GO" id="GO:0005739">
    <property type="term" value="C:mitochondrion"/>
    <property type="evidence" value="ECO:0007669"/>
    <property type="project" value="UniProtKB-SubCell"/>
</dbReference>
<evidence type="ECO:0000256" key="6">
    <source>
        <dbReference type="ARBA" id="ARBA00022448"/>
    </source>
</evidence>
<dbReference type="AlphaFoldDB" id="A0AAJ7UBL8"/>
<keyword evidence="13" id="KW-0350">Heme biosynthesis</keyword>
<evidence type="ECO:0000256" key="3">
    <source>
        <dbReference type="ARBA" id="ARBA00013107"/>
    </source>
</evidence>
<dbReference type="GO" id="GO:0006879">
    <property type="term" value="P:intracellular iron ion homeostasis"/>
    <property type="evidence" value="ECO:0007669"/>
    <property type="project" value="UniProtKB-KW"/>
</dbReference>
<name>A0AAJ7UBL8_PETMA</name>
<dbReference type="PANTHER" id="PTHR16821">
    <property type="entry name" value="FRATAXIN"/>
    <property type="match status" value="1"/>
</dbReference>
<reference evidence="18" key="1">
    <citation type="submission" date="2025-08" db="UniProtKB">
        <authorList>
            <consortium name="RefSeq"/>
        </authorList>
    </citation>
    <scope>IDENTIFICATION</scope>
    <source>
        <tissue evidence="18">Sperm</tissue>
    </source>
</reference>
<keyword evidence="6" id="KW-0813">Transport</keyword>
<evidence type="ECO:0000256" key="12">
    <source>
        <dbReference type="ARBA" id="ARBA00023128"/>
    </source>
</evidence>
<dbReference type="GO" id="GO:0004322">
    <property type="term" value="F:ferroxidase activity"/>
    <property type="evidence" value="ECO:0007669"/>
    <property type="project" value="UniProtKB-EC"/>
</dbReference>
<keyword evidence="7" id="KW-0410">Iron transport</keyword>
<evidence type="ECO:0000256" key="5">
    <source>
        <dbReference type="ARBA" id="ARBA00022434"/>
    </source>
</evidence>
<dbReference type="EC" id="1.16.3.1" evidence="3"/>